<evidence type="ECO:0000256" key="3">
    <source>
        <dbReference type="ARBA" id="ARBA00022989"/>
    </source>
</evidence>
<gene>
    <name evidence="7" type="ORF">EDD31_1610</name>
</gene>
<comment type="subcellular location">
    <subcellularLocation>
        <location evidence="1">Membrane</location>
        <topology evidence="1">Multi-pass membrane protein</topology>
    </subcellularLocation>
</comment>
<dbReference type="Proteomes" id="UP000280668">
    <property type="component" value="Unassembled WGS sequence"/>
</dbReference>
<dbReference type="OrthoDB" id="4239003at2"/>
<accession>A0A3N2BDA5</accession>
<dbReference type="InterPro" id="IPR051784">
    <property type="entry name" value="Nod_factor_ABC_transporter"/>
</dbReference>
<keyword evidence="4 5" id="KW-0472">Membrane</keyword>
<feature type="transmembrane region" description="Helical" evidence="5">
    <location>
        <begin position="99"/>
        <end position="118"/>
    </location>
</feature>
<evidence type="ECO:0000256" key="1">
    <source>
        <dbReference type="ARBA" id="ARBA00004141"/>
    </source>
</evidence>
<keyword evidence="2 5" id="KW-0812">Transmembrane</keyword>
<dbReference type="Pfam" id="PF01061">
    <property type="entry name" value="ABC2_membrane"/>
    <property type="match status" value="1"/>
</dbReference>
<dbReference type="GO" id="GO:0140359">
    <property type="term" value="F:ABC-type transporter activity"/>
    <property type="evidence" value="ECO:0007669"/>
    <property type="project" value="InterPro"/>
</dbReference>
<dbReference type="AlphaFoldDB" id="A0A3N2BDA5"/>
<dbReference type="PANTHER" id="PTHR43229">
    <property type="entry name" value="NODULATION PROTEIN J"/>
    <property type="match status" value="1"/>
</dbReference>
<dbReference type="PANTHER" id="PTHR43229:SF2">
    <property type="entry name" value="NODULATION PROTEIN J"/>
    <property type="match status" value="1"/>
</dbReference>
<sequence>MPDTLHTETVRRPRALTTIRAAGLVAAADMRATHTVFTWSLGWLSRVLVQVVFFAVIGVLLEDAGAVQYLFLGQAVMVLVAELFFAVPSTTWERGSGTLPLLVAAPAALWPVFVGRSLQWLPSGLATSTVALFALGPLFGLTWSLGSGTAAWAVLAVTGMAMYPVALTLAALVLQGPRWRNVVSNVGHTLIMLIAGVTVPTAIWPGWLQAVGQSLPLTHGLQAIRDLEAGVASTASVLTGTGVTLGLGALWLAAAAGLFTIFAERGRRAGSIAFQE</sequence>
<protein>
    <submittedName>
        <fullName evidence="7">ABC-2 type transport system permease protein</fullName>
    </submittedName>
</protein>
<feature type="transmembrane region" description="Helical" evidence="5">
    <location>
        <begin position="125"/>
        <end position="145"/>
    </location>
</feature>
<feature type="transmembrane region" description="Helical" evidence="5">
    <location>
        <begin position="186"/>
        <end position="207"/>
    </location>
</feature>
<feature type="transmembrane region" description="Helical" evidence="5">
    <location>
        <begin position="43"/>
        <end position="62"/>
    </location>
</feature>
<evidence type="ECO:0000256" key="5">
    <source>
        <dbReference type="SAM" id="Phobius"/>
    </source>
</evidence>
<proteinExistence type="predicted"/>
<dbReference type="InterPro" id="IPR013525">
    <property type="entry name" value="ABC2_TM"/>
</dbReference>
<comment type="caution">
    <text evidence="7">The sequence shown here is derived from an EMBL/GenBank/DDBJ whole genome shotgun (WGS) entry which is preliminary data.</text>
</comment>
<feature type="transmembrane region" description="Helical" evidence="5">
    <location>
        <begin position="151"/>
        <end position="174"/>
    </location>
</feature>
<name>A0A3N2BDA5_9MICO</name>
<evidence type="ECO:0000256" key="2">
    <source>
        <dbReference type="ARBA" id="ARBA00022692"/>
    </source>
</evidence>
<dbReference type="GO" id="GO:0016020">
    <property type="term" value="C:membrane"/>
    <property type="evidence" value="ECO:0007669"/>
    <property type="project" value="UniProtKB-SubCell"/>
</dbReference>
<feature type="domain" description="ABC-2 type transporter transmembrane" evidence="6">
    <location>
        <begin position="37"/>
        <end position="228"/>
    </location>
</feature>
<evidence type="ECO:0000259" key="6">
    <source>
        <dbReference type="Pfam" id="PF01061"/>
    </source>
</evidence>
<dbReference type="EMBL" id="RKHK01000001">
    <property type="protein sequence ID" value="ROR73237.1"/>
    <property type="molecule type" value="Genomic_DNA"/>
</dbReference>
<keyword evidence="8" id="KW-1185">Reference proteome</keyword>
<organism evidence="7 8">
    <name type="scientific">Bogoriella caseilytica</name>
    <dbReference type="NCBI Taxonomy" id="56055"/>
    <lineage>
        <taxon>Bacteria</taxon>
        <taxon>Bacillati</taxon>
        <taxon>Actinomycetota</taxon>
        <taxon>Actinomycetes</taxon>
        <taxon>Micrococcales</taxon>
        <taxon>Bogoriellaceae</taxon>
        <taxon>Bogoriella</taxon>
    </lineage>
</organism>
<evidence type="ECO:0000313" key="8">
    <source>
        <dbReference type="Proteomes" id="UP000280668"/>
    </source>
</evidence>
<dbReference type="RefSeq" id="WP_123303682.1">
    <property type="nucleotide sequence ID" value="NZ_RKHK01000001.1"/>
</dbReference>
<reference evidence="7 8" key="1">
    <citation type="submission" date="2018-11" db="EMBL/GenBank/DDBJ databases">
        <title>Sequencing the genomes of 1000 actinobacteria strains.</title>
        <authorList>
            <person name="Klenk H.-P."/>
        </authorList>
    </citation>
    <scope>NUCLEOTIDE SEQUENCE [LARGE SCALE GENOMIC DNA]</scope>
    <source>
        <strain evidence="7 8">DSM 11294</strain>
    </source>
</reference>
<feature type="transmembrane region" description="Helical" evidence="5">
    <location>
        <begin position="243"/>
        <end position="263"/>
    </location>
</feature>
<evidence type="ECO:0000256" key="4">
    <source>
        <dbReference type="ARBA" id="ARBA00023136"/>
    </source>
</evidence>
<keyword evidence="3 5" id="KW-1133">Transmembrane helix</keyword>
<evidence type="ECO:0000313" key="7">
    <source>
        <dbReference type="EMBL" id="ROR73237.1"/>
    </source>
</evidence>
<feature type="transmembrane region" description="Helical" evidence="5">
    <location>
        <begin position="69"/>
        <end position="87"/>
    </location>
</feature>